<dbReference type="Proteomes" id="UP000004810">
    <property type="component" value="Unassembled WGS sequence"/>
</dbReference>
<sequence>MYEFKKERINSINFVRSGSPADEQHVAAPHGIEPDLVAKDR</sequence>
<dbReference type="EMBL" id="ADBV01024608">
    <property type="protein sequence ID" value="EJW69944.1"/>
    <property type="molecule type" value="Genomic_DNA"/>
</dbReference>
<evidence type="ECO:0000313" key="2">
    <source>
        <dbReference type="EMBL" id="EJW69944.1"/>
    </source>
</evidence>
<dbReference type="AlphaFoldDB" id="J9E3H2"/>
<accession>J9E3H2</accession>
<evidence type="ECO:0000313" key="3">
    <source>
        <dbReference type="Proteomes" id="UP000004810"/>
    </source>
</evidence>
<comment type="caution">
    <text evidence="2">The sequence shown here is derived from an EMBL/GenBank/DDBJ whole genome shotgun (WGS) entry which is preliminary data.</text>
</comment>
<name>J9E3H2_WUCBA</name>
<feature type="region of interest" description="Disordered" evidence="1">
    <location>
        <begin position="20"/>
        <end position="41"/>
    </location>
</feature>
<feature type="compositionally biased region" description="Basic and acidic residues" evidence="1">
    <location>
        <begin position="32"/>
        <end position="41"/>
    </location>
</feature>
<organism evidence="2 3">
    <name type="scientific">Wuchereria bancrofti</name>
    <dbReference type="NCBI Taxonomy" id="6293"/>
    <lineage>
        <taxon>Eukaryota</taxon>
        <taxon>Metazoa</taxon>
        <taxon>Ecdysozoa</taxon>
        <taxon>Nematoda</taxon>
        <taxon>Chromadorea</taxon>
        <taxon>Rhabditida</taxon>
        <taxon>Spirurina</taxon>
        <taxon>Spiruromorpha</taxon>
        <taxon>Filarioidea</taxon>
        <taxon>Onchocercidae</taxon>
        <taxon>Wuchereria</taxon>
    </lineage>
</organism>
<evidence type="ECO:0000256" key="1">
    <source>
        <dbReference type="SAM" id="MobiDB-lite"/>
    </source>
</evidence>
<protein>
    <submittedName>
        <fullName evidence="2">Uncharacterized protein</fullName>
    </submittedName>
</protein>
<reference evidence="3" key="1">
    <citation type="submission" date="2012-08" db="EMBL/GenBank/DDBJ databases">
        <title>The Genome Sequence of Wuchereria bancrofti.</title>
        <authorList>
            <person name="Nutman T.B."/>
            <person name="Fink D.L."/>
            <person name="Russ C."/>
            <person name="Young S."/>
            <person name="Zeng Q."/>
            <person name="Koehrsen M."/>
            <person name="Alvarado L."/>
            <person name="Berlin A."/>
            <person name="Chapman S.B."/>
            <person name="Chen Z."/>
            <person name="Freedman E."/>
            <person name="Gellesch M."/>
            <person name="Goldberg J."/>
            <person name="Griggs A."/>
            <person name="Gujja S."/>
            <person name="Heilman E.R."/>
            <person name="Heiman D."/>
            <person name="Hepburn T."/>
            <person name="Howarth C."/>
            <person name="Jen D."/>
            <person name="Larson L."/>
            <person name="Lewis B."/>
            <person name="Mehta T."/>
            <person name="Park D."/>
            <person name="Pearson M."/>
            <person name="Roberts A."/>
            <person name="Saif S."/>
            <person name="Shea T."/>
            <person name="Shenoy N."/>
            <person name="Sisk P."/>
            <person name="Stolte C."/>
            <person name="Sykes S."/>
            <person name="Walk T."/>
            <person name="White J."/>
            <person name="Yandava C."/>
            <person name="Haas B."/>
            <person name="Henn M.R."/>
            <person name="Nusbaum C."/>
            <person name="Birren B."/>
        </authorList>
    </citation>
    <scope>NUCLEOTIDE SEQUENCE [LARGE SCALE GENOMIC DNA]</scope>
    <source>
        <strain evidence="3">NA</strain>
    </source>
</reference>
<gene>
    <name evidence="2" type="ORF">WUBG_19149</name>
</gene>
<proteinExistence type="predicted"/>